<name>A0AA35R4W6_GEOBA</name>
<sequence>MLVDDHEIMRDGLREVLQRAGDYEVVGQAGDGAEAVRVAQSLRPDVIIMDVMMPLKNGIDACREITEVLPDTKVLMLTAASEEDAVIEAVAAGATGYLEKYSGKEKLLRTVRDVAEGEHRIPAT</sequence>
<dbReference type="EMBL" id="CASHTH010000560">
    <property type="protein sequence ID" value="CAI8004391.1"/>
    <property type="molecule type" value="Genomic_DNA"/>
</dbReference>
<evidence type="ECO:0000256" key="1">
    <source>
        <dbReference type="ARBA" id="ARBA00023125"/>
    </source>
</evidence>
<dbReference type="PROSITE" id="PS50110">
    <property type="entry name" value="RESPONSE_REGULATORY"/>
    <property type="match status" value="1"/>
</dbReference>
<dbReference type="Gene3D" id="3.40.50.2300">
    <property type="match status" value="1"/>
</dbReference>
<evidence type="ECO:0000313" key="5">
    <source>
        <dbReference type="Proteomes" id="UP001174909"/>
    </source>
</evidence>
<keyword evidence="2" id="KW-0597">Phosphoprotein</keyword>
<keyword evidence="5" id="KW-1185">Reference proteome</keyword>
<dbReference type="PANTHER" id="PTHR43214:SF43">
    <property type="entry name" value="TWO-COMPONENT RESPONSE REGULATOR"/>
    <property type="match status" value="1"/>
</dbReference>
<evidence type="ECO:0000259" key="3">
    <source>
        <dbReference type="PROSITE" id="PS50110"/>
    </source>
</evidence>
<protein>
    <submittedName>
        <fullName evidence="4">Uncharacterized transcriptional regulatory protein YxjL</fullName>
    </submittedName>
</protein>
<keyword evidence="1" id="KW-0238">DNA-binding</keyword>
<dbReference type="CDD" id="cd17535">
    <property type="entry name" value="REC_NarL-like"/>
    <property type="match status" value="1"/>
</dbReference>
<dbReference type="InterPro" id="IPR011006">
    <property type="entry name" value="CheY-like_superfamily"/>
</dbReference>
<dbReference type="Pfam" id="PF00072">
    <property type="entry name" value="Response_reg"/>
    <property type="match status" value="1"/>
</dbReference>
<accession>A0AA35R4W6</accession>
<dbReference type="GO" id="GO:0003677">
    <property type="term" value="F:DNA binding"/>
    <property type="evidence" value="ECO:0007669"/>
    <property type="project" value="UniProtKB-KW"/>
</dbReference>
<evidence type="ECO:0000256" key="2">
    <source>
        <dbReference type="PROSITE-ProRule" id="PRU00169"/>
    </source>
</evidence>
<proteinExistence type="predicted"/>
<gene>
    <name evidence="4" type="ORF">GBAR_LOCUS3909</name>
</gene>
<evidence type="ECO:0000313" key="4">
    <source>
        <dbReference type="EMBL" id="CAI8004391.1"/>
    </source>
</evidence>
<reference evidence="4" key="1">
    <citation type="submission" date="2023-03" db="EMBL/GenBank/DDBJ databases">
        <authorList>
            <person name="Steffen K."/>
            <person name="Cardenas P."/>
        </authorList>
    </citation>
    <scope>NUCLEOTIDE SEQUENCE</scope>
</reference>
<dbReference type="InterPro" id="IPR039420">
    <property type="entry name" value="WalR-like"/>
</dbReference>
<feature type="domain" description="Response regulatory" evidence="3">
    <location>
        <begin position="1"/>
        <end position="115"/>
    </location>
</feature>
<dbReference type="InterPro" id="IPR001789">
    <property type="entry name" value="Sig_transdc_resp-reg_receiver"/>
</dbReference>
<dbReference type="AlphaFoldDB" id="A0AA35R4W6"/>
<organism evidence="4 5">
    <name type="scientific">Geodia barretti</name>
    <name type="common">Barrett's horny sponge</name>
    <dbReference type="NCBI Taxonomy" id="519541"/>
    <lineage>
        <taxon>Eukaryota</taxon>
        <taxon>Metazoa</taxon>
        <taxon>Porifera</taxon>
        <taxon>Demospongiae</taxon>
        <taxon>Heteroscleromorpha</taxon>
        <taxon>Tetractinellida</taxon>
        <taxon>Astrophorina</taxon>
        <taxon>Geodiidae</taxon>
        <taxon>Geodia</taxon>
    </lineage>
</organism>
<dbReference type="SUPFAM" id="SSF52172">
    <property type="entry name" value="CheY-like"/>
    <property type="match status" value="1"/>
</dbReference>
<dbReference type="GO" id="GO:0000160">
    <property type="term" value="P:phosphorelay signal transduction system"/>
    <property type="evidence" value="ECO:0007669"/>
    <property type="project" value="InterPro"/>
</dbReference>
<comment type="caution">
    <text evidence="4">The sequence shown here is derived from an EMBL/GenBank/DDBJ whole genome shotgun (WGS) entry which is preliminary data.</text>
</comment>
<feature type="modified residue" description="4-aspartylphosphate" evidence="2">
    <location>
        <position position="50"/>
    </location>
</feature>
<dbReference type="SMART" id="SM00448">
    <property type="entry name" value="REC"/>
    <property type="match status" value="1"/>
</dbReference>
<dbReference type="InterPro" id="IPR058245">
    <property type="entry name" value="NreC/VraR/RcsB-like_REC"/>
</dbReference>
<dbReference type="Proteomes" id="UP001174909">
    <property type="component" value="Unassembled WGS sequence"/>
</dbReference>
<dbReference type="PANTHER" id="PTHR43214">
    <property type="entry name" value="TWO-COMPONENT RESPONSE REGULATOR"/>
    <property type="match status" value="1"/>
</dbReference>